<gene>
    <name evidence="2" type="primary">tsaB</name>
    <name evidence="2" type="ORF">FRX57_04625</name>
</gene>
<evidence type="ECO:0000259" key="1">
    <source>
        <dbReference type="Pfam" id="PF00814"/>
    </source>
</evidence>
<accession>A0A5C5SEL0</accession>
<dbReference type="GO" id="GO:0016740">
    <property type="term" value="F:transferase activity"/>
    <property type="evidence" value="ECO:0007669"/>
    <property type="project" value="UniProtKB-KW"/>
</dbReference>
<dbReference type="InterPro" id="IPR043129">
    <property type="entry name" value="ATPase_NBD"/>
</dbReference>
<dbReference type="Proteomes" id="UP000317430">
    <property type="component" value="Unassembled WGS sequence"/>
</dbReference>
<sequence length="228" mass="25037">MKVLAFDSSSLALSVAILQDQTILAQTSLNLKQNHSVTLMPTIDFLMQSLGWTPQDLDRIAVAQGPGSYTGLRMAVATAKTLAYTLGIDLVGVSSLQALTDQDFDGILIPLIDARRNHVYAGFYANGRAVQREGYLDFNQVLEMAAAWDQVCFVGEVANFSQQIAAALPQAKICPTLPSASLIGRLAQDLPPVAEVHDFVPNYLKRVEAEENWLKEHDDDKADYIKWV</sequence>
<dbReference type="NCBIfam" id="TIGR03725">
    <property type="entry name" value="T6A_YeaZ"/>
    <property type="match status" value="1"/>
</dbReference>
<dbReference type="PANTHER" id="PTHR11735:SF11">
    <property type="entry name" value="TRNA THREONYLCARBAMOYLADENOSINE BIOSYNTHESIS PROTEIN TSAB"/>
    <property type="match status" value="1"/>
</dbReference>
<keyword evidence="2" id="KW-0808">Transferase</keyword>
<dbReference type="OrthoDB" id="9784166at2"/>
<feature type="domain" description="Gcp-like" evidence="1">
    <location>
        <begin position="29"/>
        <end position="175"/>
    </location>
</feature>
<proteinExistence type="predicted"/>
<dbReference type="InterPro" id="IPR022496">
    <property type="entry name" value="T6A_TsaB"/>
</dbReference>
<dbReference type="PANTHER" id="PTHR11735">
    <property type="entry name" value="TRNA N6-ADENOSINE THREONYLCARBAMOYLTRANSFERASE"/>
    <property type="match status" value="1"/>
</dbReference>
<dbReference type="RefSeq" id="WP_146567188.1">
    <property type="nucleotide sequence ID" value="NZ_VOHL01000002.1"/>
</dbReference>
<organism evidence="2 3">
    <name type="scientific">Streptococcus cuniculipharyngis</name>
    <dbReference type="NCBI Taxonomy" id="1562651"/>
    <lineage>
        <taxon>Bacteria</taxon>
        <taxon>Bacillati</taxon>
        <taxon>Bacillota</taxon>
        <taxon>Bacilli</taxon>
        <taxon>Lactobacillales</taxon>
        <taxon>Streptococcaceae</taxon>
        <taxon>Streptococcus</taxon>
    </lineage>
</organism>
<keyword evidence="3" id="KW-1185">Reference proteome</keyword>
<name>A0A5C5SEL0_9STRE</name>
<dbReference type="GO" id="GO:0002949">
    <property type="term" value="P:tRNA threonylcarbamoyladenosine modification"/>
    <property type="evidence" value="ECO:0007669"/>
    <property type="project" value="InterPro"/>
</dbReference>
<comment type="caution">
    <text evidence="2">The sequence shown here is derived from an EMBL/GenBank/DDBJ whole genome shotgun (WGS) entry which is preliminary data.</text>
</comment>
<protein>
    <submittedName>
        <fullName evidence="2">tRNA (Adenosine(37)-N6)-threonylcarbamoyltransferase complex dimerization subunit type 1 TsaB</fullName>
    </submittedName>
</protein>
<dbReference type="EMBL" id="VOHL01000002">
    <property type="protein sequence ID" value="TWS98221.1"/>
    <property type="molecule type" value="Genomic_DNA"/>
</dbReference>
<dbReference type="GO" id="GO:0005829">
    <property type="term" value="C:cytosol"/>
    <property type="evidence" value="ECO:0007669"/>
    <property type="project" value="TreeGrafter"/>
</dbReference>
<dbReference type="InterPro" id="IPR000905">
    <property type="entry name" value="Gcp-like_dom"/>
</dbReference>
<dbReference type="Pfam" id="PF00814">
    <property type="entry name" value="TsaD"/>
    <property type="match status" value="1"/>
</dbReference>
<evidence type="ECO:0000313" key="2">
    <source>
        <dbReference type="EMBL" id="TWS98221.1"/>
    </source>
</evidence>
<dbReference type="AlphaFoldDB" id="A0A5C5SEL0"/>
<dbReference type="SUPFAM" id="SSF53067">
    <property type="entry name" value="Actin-like ATPase domain"/>
    <property type="match status" value="2"/>
</dbReference>
<dbReference type="CDD" id="cd24032">
    <property type="entry name" value="ASKHA_NBD_TsaB"/>
    <property type="match status" value="1"/>
</dbReference>
<reference evidence="2 3" key="1">
    <citation type="submission" date="2019-08" db="EMBL/GenBank/DDBJ databases">
        <authorList>
            <person name="Lei W."/>
        </authorList>
    </citation>
    <scope>NUCLEOTIDE SEQUENCE [LARGE SCALE GENOMIC DNA]</scope>
    <source>
        <strain evidence="2 3">CCUG 66496</strain>
    </source>
</reference>
<evidence type="ECO:0000313" key="3">
    <source>
        <dbReference type="Proteomes" id="UP000317430"/>
    </source>
</evidence>
<dbReference type="Gene3D" id="3.30.420.40">
    <property type="match status" value="2"/>
</dbReference>